<dbReference type="EMBL" id="GEEE01004194">
    <property type="protein sequence ID" value="JAP59031.1"/>
    <property type="molecule type" value="Transcribed_RNA"/>
</dbReference>
<gene>
    <name evidence="2" type="ORF">TR158627</name>
</gene>
<dbReference type="AlphaFoldDB" id="A0A0X3Q4V9"/>
<evidence type="ECO:0000313" key="2">
    <source>
        <dbReference type="EMBL" id="JAP59031.1"/>
    </source>
</evidence>
<feature type="region of interest" description="Disordered" evidence="1">
    <location>
        <begin position="91"/>
        <end position="121"/>
    </location>
</feature>
<feature type="compositionally biased region" description="Polar residues" evidence="1">
    <location>
        <begin position="408"/>
        <end position="417"/>
    </location>
</feature>
<sequence length="528" mass="59013">MSHFSNNLGDNQTGCVDYSFFDDEYESGRSSCLKKAFGPMIENHHDKEAEQQTNTLIEAGCSPPPSPPHSGNLLKHGVEVRLPTPDGLISLTRTASEPTNRYGDDGERAGDEGEGLTFKQDKPSSMAFPAIEERGYTSPCGDNASYTEAPLECVRSASIDHCSIESNQIRETSASFGHEAHSHPCDYDGQHAWEKVAVGKRSQASLMGTERETADASFQHSSVNATQMQESLESEQMSVRQIALALKDLSKIGKFRRLRPPWRDPNSRPLPSDEDHLMEDMLRDYNEQVSSNRKPDWPAAHIAVHRPYHSTLNRWRQQERIQFENFMIAHRLKNIKASRETSREELLRQYKQYFITPVTVPAISCLESEMVAQGTAVVKSRNSSRPPSVSGFASHPRTTFHKGRKSQDTWSISSSAMQGRVRAKSAGGKVPTTRSKQSQQRVMHHGHRDSIVCDSRSVTTSCSPPERSFRQLKSTHLTHTTTIATTNNRSDSLIYQSRSFQKAREVASQGSNTTADIKHSFCAASKFK</sequence>
<accession>A0A0X3Q4V9</accession>
<protein>
    <submittedName>
        <fullName evidence="2">Uncharacterized protein</fullName>
    </submittedName>
</protein>
<reference evidence="2" key="1">
    <citation type="submission" date="2016-01" db="EMBL/GenBank/DDBJ databases">
        <title>Reference transcriptome for the parasite Schistocephalus solidus: insights into the molecular evolution of parasitism.</title>
        <authorList>
            <person name="Hebert F.O."/>
            <person name="Grambauer S."/>
            <person name="Barber I."/>
            <person name="Landry C.R."/>
            <person name="Aubin-Horth N."/>
        </authorList>
    </citation>
    <scope>NUCLEOTIDE SEQUENCE</scope>
</reference>
<proteinExistence type="predicted"/>
<organism evidence="2">
    <name type="scientific">Schistocephalus solidus</name>
    <name type="common">Tapeworm</name>
    <dbReference type="NCBI Taxonomy" id="70667"/>
    <lineage>
        <taxon>Eukaryota</taxon>
        <taxon>Metazoa</taxon>
        <taxon>Spiralia</taxon>
        <taxon>Lophotrochozoa</taxon>
        <taxon>Platyhelminthes</taxon>
        <taxon>Cestoda</taxon>
        <taxon>Eucestoda</taxon>
        <taxon>Diphyllobothriidea</taxon>
        <taxon>Diphyllobothriidae</taxon>
        <taxon>Schistocephalus</taxon>
    </lineage>
</organism>
<feature type="compositionally biased region" description="Basic and acidic residues" evidence="1">
    <location>
        <begin position="102"/>
        <end position="111"/>
    </location>
</feature>
<feature type="compositionally biased region" description="Polar residues" evidence="1">
    <location>
        <begin position="432"/>
        <end position="441"/>
    </location>
</feature>
<name>A0A0X3Q4V9_SCHSO</name>
<evidence type="ECO:0000256" key="1">
    <source>
        <dbReference type="SAM" id="MobiDB-lite"/>
    </source>
</evidence>
<feature type="region of interest" description="Disordered" evidence="1">
    <location>
        <begin position="378"/>
        <end position="447"/>
    </location>
</feature>